<protein>
    <submittedName>
        <fullName evidence="1">Uncharacterized protein</fullName>
    </submittedName>
</protein>
<dbReference type="Proteomes" id="UP001240639">
    <property type="component" value="Unassembled WGS sequence"/>
</dbReference>
<evidence type="ECO:0000313" key="2">
    <source>
        <dbReference type="Proteomes" id="UP001240639"/>
    </source>
</evidence>
<dbReference type="EMBL" id="JAVAIM010000001">
    <property type="protein sequence ID" value="MDP4574451.1"/>
    <property type="molecule type" value="Genomic_DNA"/>
</dbReference>
<keyword evidence="2" id="KW-1185">Reference proteome</keyword>
<evidence type="ECO:0000313" key="1">
    <source>
        <dbReference type="EMBL" id="MDP4574451.1"/>
    </source>
</evidence>
<comment type="caution">
    <text evidence="1">The sequence shown here is derived from an EMBL/GenBank/DDBJ whole genome shotgun (WGS) entry which is preliminary data.</text>
</comment>
<proteinExistence type="predicted"/>
<gene>
    <name evidence="1" type="ORF">Q9K02_04780</name>
</gene>
<accession>A0ABT9HMT1</accession>
<reference evidence="1 2" key="1">
    <citation type="submission" date="2023-08" db="EMBL/GenBank/DDBJ databases">
        <title>genomic of G39.</title>
        <authorList>
            <person name="Wang Y."/>
        </authorList>
    </citation>
    <scope>NUCLEOTIDE SEQUENCE [LARGE SCALE GENOMIC DNA]</scope>
    <source>
        <strain evidence="1 2">G39</strain>
    </source>
</reference>
<sequence>MLRWLIAFAFIAAAPLRAEGTRDYEGEAFASDPIHSDLPLYTFDWEDLWPRGYTDPDTIASCISRVRFGDWLLRPNSADEFAAEPEWYRLSNYGVFHCIAIIRTAEDRAELATGPFDRGFFVKLGEVEREGALIELWAIQKGTLPGSEYMLLTRVPDDEIITAFDVLQQRCPSKYWRELTEPFDIFRTGYCAINSRADLLAMAKSMLAFPKMGTLELQTGPDDETPDPAGN</sequence>
<organism evidence="1 2">
    <name type="scientific">Qipengyuania profundimaris</name>
    <dbReference type="NCBI Taxonomy" id="3067652"/>
    <lineage>
        <taxon>Bacteria</taxon>
        <taxon>Pseudomonadati</taxon>
        <taxon>Pseudomonadota</taxon>
        <taxon>Alphaproteobacteria</taxon>
        <taxon>Sphingomonadales</taxon>
        <taxon>Erythrobacteraceae</taxon>
        <taxon>Qipengyuania</taxon>
    </lineage>
</organism>
<name>A0ABT9HMT1_9SPHN</name>
<dbReference type="RefSeq" id="WP_305931862.1">
    <property type="nucleotide sequence ID" value="NZ_JAVAIM010000001.1"/>
</dbReference>